<reference evidence="1 2" key="1">
    <citation type="submission" date="2021-08" db="EMBL/GenBank/DDBJ databases">
        <authorList>
            <person name="Peeters C."/>
        </authorList>
    </citation>
    <scope>NUCLEOTIDE SEQUENCE [LARGE SCALE GENOMIC DNA]</scope>
    <source>
        <strain evidence="1 2">LMG 23994</strain>
    </source>
</reference>
<accession>A0ABM8XEK9</accession>
<organism evidence="1 2">
    <name type="scientific">Cupriavidus pinatubonensis</name>
    <dbReference type="NCBI Taxonomy" id="248026"/>
    <lineage>
        <taxon>Bacteria</taxon>
        <taxon>Pseudomonadati</taxon>
        <taxon>Pseudomonadota</taxon>
        <taxon>Betaproteobacteria</taxon>
        <taxon>Burkholderiales</taxon>
        <taxon>Burkholderiaceae</taxon>
        <taxon>Cupriavidus</taxon>
    </lineage>
</organism>
<dbReference type="InterPro" id="IPR036390">
    <property type="entry name" value="WH_DNA-bd_sf"/>
</dbReference>
<comment type="caution">
    <text evidence="1">The sequence shown here is derived from an EMBL/GenBank/DDBJ whole genome shotgun (WGS) entry which is preliminary data.</text>
</comment>
<evidence type="ECO:0008006" key="3">
    <source>
        <dbReference type="Google" id="ProtNLM"/>
    </source>
</evidence>
<gene>
    <name evidence="1" type="ORF">LMG23994_03923</name>
</gene>
<proteinExistence type="predicted"/>
<evidence type="ECO:0000313" key="2">
    <source>
        <dbReference type="Proteomes" id="UP000701702"/>
    </source>
</evidence>
<protein>
    <recommendedName>
        <fullName evidence="3">MarR family transcriptional regulator</fullName>
    </recommendedName>
</protein>
<evidence type="ECO:0000313" key="1">
    <source>
        <dbReference type="EMBL" id="CAG9178551.1"/>
    </source>
</evidence>
<dbReference type="EMBL" id="CAJZAF010000022">
    <property type="protein sequence ID" value="CAG9178551.1"/>
    <property type="molecule type" value="Genomic_DNA"/>
</dbReference>
<dbReference type="Proteomes" id="UP000701702">
    <property type="component" value="Unassembled WGS sequence"/>
</dbReference>
<keyword evidence="2" id="KW-1185">Reference proteome</keyword>
<sequence length="174" mass="18921">MNNKPLEPNEPVLLALVDAVTAWQSALEQTLAASGLNYAKWLLLRAIRQNAFVRHEPLVGAMLIDAACSERLLSDLLRDGWIECADSDAAPHICTTAEGRLERVWQAVKALHSVSVSPFNSQERVALGTLLQRMKLTLSDHSERRSRSTTNEPAAALVCASRSSCTGTSRPACA</sequence>
<name>A0ABM8XEK9_9BURK</name>
<dbReference type="InterPro" id="IPR036388">
    <property type="entry name" value="WH-like_DNA-bd_sf"/>
</dbReference>
<dbReference type="Gene3D" id="1.10.10.10">
    <property type="entry name" value="Winged helix-like DNA-binding domain superfamily/Winged helix DNA-binding domain"/>
    <property type="match status" value="1"/>
</dbReference>
<dbReference type="SUPFAM" id="SSF46785">
    <property type="entry name" value="Winged helix' DNA-binding domain"/>
    <property type="match status" value="1"/>
</dbReference>